<reference evidence="2 3" key="1">
    <citation type="submission" date="2019-10" db="EMBL/GenBank/DDBJ databases">
        <title>Gracilibacillus salitolerans sp. nov., a moderate halophile isolated from a saline soil in northwest China.</title>
        <authorList>
            <person name="Gan L."/>
        </authorList>
    </citation>
    <scope>NUCLEOTIDE SEQUENCE [LARGE SCALE GENOMIC DNA]</scope>
    <source>
        <strain evidence="2 3">TP2-8</strain>
    </source>
</reference>
<dbReference type="EMBL" id="WJEE01000046">
    <property type="protein sequence ID" value="MRI67997.1"/>
    <property type="molecule type" value="Genomic_DNA"/>
</dbReference>
<gene>
    <name evidence="2" type="ORF">GH885_16880</name>
</gene>
<dbReference type="Pfam" id="PF01385">
    <property type="entry name" value="OrfB_IS605"/>
    <property type="match status" value="1"/>
</dbReference>
<evidence type="ECO:0000313" key="2">
    <source>
        <dbReference type="EMBL" id="MRI67997.1"/>
    </source>
</evidence>
<proteinExistence type="predicted"/>
<sequence>MVIKKEEEQEFVELEEQHVMGIDLGVHGLATIVNNTGSQPVIIKGQTVKSINQYFNKQRAHYYRVLRHGQGPKEGSFQSKRLTILPRG</sequence>
<protein>
    <submittedName>
        <fullName evidence="2">Transposase</fullName>
    </submittedName>
</protein>
<dbReference type="InterPro" id="IPR001959">
    <property type="entry name" value="Transposase"/>
</dbReference>
<name>A0A6N7R465_9BACI</name>
<organism evidence="2 3">
    <name type="scientific">Gracilibacillus thailandensis</name>
    <dbReference type="NCBI Taxonomy" id="563735"/>
    <lineage>
        <taxon>Bacteria</taxon>
        <taxon>Bacillati</taxon>
        <taxon>Bacillota</taxon>
        <taxon>Bacilli</taxon>
        <taxon>Bacillales</taxon>
        <taxon>Bacillaceae</taxon>
        <taxon>Gracilibacillus</taxon>
    </lineage>
</organism>
<evidence type="ECO:0000313" key="3">
    <source>
        <dbReference type="Proteomes" id="UP000435187"/>
    </source>
</evidence>
<dbReference type="Proteomes" id="UP000435187">
    <property type="component" value="Unassembled WGS sequence"/>
</dbReference>
<comment type="caution">
    <text evidence="2">The sequence shown here is derived from an EMBL/GenBank/DDBJ whole genome shotgun (WGS) entry which is preliminary data.</text>
</comment>
<dbReference type="AlphaFoldDB" id="A0A6N7R465"/>
<keyword evidence="3" id="KW-1185">Reference proteome</keyword>
<evidence type="ECO:0000259" key="1">
    <source>
        <dbReference type="Pfam" id="PF01385"/>
    </source>
</evidence>
<accession>A0A6N7R465</accession>
<feature type="domain" description="Probable transposase IS891/IS1136/IS1341" evidence="1">
    <location>
        <begin position="12"/>
        <end position="73"/>
    </location>
</feature>